<evidence type="ECO:0000259" key="8">
    <source>
        <dbReference type="Pfam" id="PF02771"/>
    </source>
</evidence>
<evidence type="ECO:0000313" key="10">
    <source>
        <dbReference type="Proteomes" id="UP000214720"/>
    </source>
</evidence>
<evidence type="ECO:0000256" key="4">
    <source>
        <dbReference type="ARBA" id="ARBA00022827"/>
    </source>
</evidence>
<evidence type="ECO:0000259" key="6">
    <source>
        <dbReference type="Pfam" id="PF00441"/>
    </source>
</evidence>
<dbReference type="InterPro" id="IPR009100">
    <property type="entry name" value="AcylCoA_DH/oxidase_NM_dom_sf"/>
</dbReference>
<dbReference type="AlphaFoldDB" id="A0A226WQV5"/>
<accession>A0A226WQV5</accession>
<dbReference type="Gene3D" id="1.20.140.10">
    <property type="entry name" value="Butyryl-CoA Dehydrogenase, subunit A, domain 3"/>
    <property type="match status" value="1"/>
</dbReference>
<reference evidence="10" key="1">
    <citation type="submission" date="2017-01" db="EMBL/GenBank/DDBJ databases">
        <title>Genome Analysis of Deinococcus marmoris KOPRI26562.</title>
        <authorList>
            <person name="Kim J.H."/>
            <person name="Oh H.-M."/>
        </authorList>
    </citation>
    <scope>NUCLEOTIDE SEQUENCE [LARGE SCALE GENOMIC DNA]</scope>
    <source>
        <strain evidence="10">PAMC 26633</strain>
    </source>
</reference>
<sequence>MIDFSLTDDQLQMMEAVDRYLSHRLPPSEVLRRDATHTPPYDLLPELGDLGILGIPFNPEHGGLGENWMTLALVQERMARHAYFAASIVSRVVAFGGMSLMTYGSEEQRAKYLPELIGGRALFALALSEPQAGSDATGITTRAERVDGGWHIIGRKTWISDADRATHLVLPARTEKGATGSRGVSVFLVPRHSAGINMTTLNKVGNHCMPSYDVGLDDVFVSDDAMLGTEGDGFKHILSTLHFSRSSMAAAATGCAQSVVEMALAHAKERIQFGKPLFANQVIRHRLADMQMRVDQSRLSVYHLAWMLSEGMDCKRQAAQAKIIATETLQFVTDHGMQILASAGYSMDSPMQRIWRDARLYSYGEGSNEIQRELVSREL</sequence>
<dbReference type="FunFam" id="2.40.110.10:FF:000002">
    <property type="entry name" value="Acyl-CoA dehydrogenase fadE12"/>
    <property type="match status" value="1"/>
</dbReference>
<evidence type="ECO:0000256" key="3">
    <source>
        <dbReference type="ARBA" id="ARBA00022630"/>
    </source>
</evidence>
<dbReference type="InterPro" id="IPR009075">
    <property type="entry name" value="AcylCo_DH/oxidase_C"/>
</dbReference>
<feature type="domain" description="Acyl-CoA dehydrogenase/oxidase N-terminal" evidence="8">
    <location>
        <begin position="7"/>
        <end position="119"/>
    </location>
</feature>
<comment type="cofactor">
    <cofactor evidence="1">
        <name>FAD</name>
        <dbReference type="ChEBI" id="CHEBI:57692"/>
    </cofactor>
</comment>
<dbReference type="PROSITE" id="PS00072">
    <property type="entry name" value="ACYL_COA_DH_1"/>
    <property type="match status" value="1"/>
</dbReference>
<dbReference type="GO" id="GO:0003995">
    <property type="term" value="F:acyl-CoA dehydrogenase activity"/>
    <property type="evidence" value="ECO:0007669"/>
    <property type="project" value="InterPro"/>
</dbReference>
<dbReference type="GO" id="GO:0050660">
    <property type="term" value="F:flavin adenine dinucleotide binding"/>
    <property type="evidence" value="ECO:0007669"/>
    <property type="project" value="InterPro"/>
</dbReference>
<evidence type="ECO:0000259" key="7">
    <source>
        <dbReference type="Pfam" id="PF02770"/>
    </source>
</evidence>
<dbReference type="RefSeq" id="WP_089165092.1">
    <property type="nucleotide sequence ID" value="NZ_MTHB01000256.1"/>
</dbReference>
<gene>
    <name evidence="9" type="ORF">BSU04_38250</name>
</gene>
<dbReference type="SUPFAM" id="SSF56645">
    <property type="entry name" value="Acyl-CoA dehydrogenase NM domain-like"/>
    <property type="match status" value="1"/>
</dbReference>
<dbReference type="InterPro" id="IPR036250">
    <property type="entry name" value="AcylCo_DH-like_C"/>
</dbReference>
<comment type="similarity">
    <text evidence="2">Belongs to the acyl-CoA dehydrogenase family.</text>
</comment>
<dbReference type="Proteomes" id="UP000214720">
    <property type="component" value="Unassembled WGS sequence"/>
</dbReference>
<feature type="domain" description="Acyl-CoA dehydrogenase/oxidase C-terminal" evidence="6">
    <location>
        <begin position="231"/>
        <end position="378"/>
    </location>
</feature>
<name>A0A226WQV5_CABSO</name>
<dbReference type="InterPro" id="IPR046373">
    <property type="entry name" value="Acyl-CoA_Oxase/DH_mid-dom_sf"/>
</dbReference>
<evidence type="ECO:0000256" key="2">
    <source>
        <dbReference type="ARBA" id="ARBA00009347"/>
    </source>
</evidence>
<keyword evidence="4" id="KW-0274">FAD</keyword>
<dbReference type="InterPro" id="IPR013786">
    <property type="entry name" value="AcylCoA_DH/ox_N"/>
</dbReference>
<dbReference type="InterPro" id="IPR006091">
    <property type="entry name" value="Acyl-CoA_Oxase/DH_mid-dom"/>
</dbReference>
<dbReference type="Gene3D" id="1.10.540.10">
    <property type="entry name" value="Acyl-CoA dehydrogenase/oxidase, N-terminal domain"/>
    <property type="match status" value="1"/>
</dbReference>
<dbReference type="Pfam" id="PF02771">
    <property type="entry name" value="Acyl-CoA_dh_N"/>
    <property type="match status" value="1"/>
</dbReference>
<evidence type="ECO:0000313" key="9">
    <source>
        <dbReference type="EMBL" id="OXC73189.1"/>
    </source>
</evidence>
<protein>
    <submittedName>
        <fullName evidence="9">Butyryl-CoA dehydrogenase</fullName>
    </submittedName>
</protein>
<dbReference type="Gene3D" id="2.40.110.10">
    <property type="entry name" value="Butyryl-CoA Dehydrogenase, subunit A, domain 2"/>
    <property type="match status" value="1"/>
</dbReference>
<dbReference type="FunFam" id="1.20.140.10:FF:000001">
    <property type="entry name" value="Acyl-CoA dehydrogenase"/>
    <property type="match status" value="1"/>
</dbReference>
<dbReference type="Pfam" id="PF02770">
    <property type="entry name" value="Acyl-CoA_dh_M"/>
    <property type="match status" value="1"/>
</dbReference>
<dbReference type="InterPro" id="IPR037069">
    <property type="entry name" value="AcylCoA_DH/ox_N_sf"/>
</dbReference>
<dbReference type="SUPFAM" id="SSF47203">
    <property type="entry name" value="Acyl-CoA dehydrogenase C-terminal domain-like"/>
    <property type="match status" value="1"/>
</dbReference>
<dbReference type="EMBL" id="MTHB01000256">
    <property type="protein sequence ID" value="OXC73189.1"/>
    <property type="molecule type" value="Genomic_DNA"/>
</dbReference>
<dbReference type="PANTHER" id="PTHR43884:SF12">
    <property type="entry name" value="ISOVALERYL-COA DEHYDROGENASE, MITOCHONDRIAL-RELATED"/>
    <property type="match status" value="1"/>
</dbReference>
<evidence type="ECO:0000256" key="1">
    <source>
        <dbReference type="ARBA" id="ARBA00001974"/>
    </source>
</evidence>
<feature type="domain" description="Acyl-CoA oxidase/dehydrogenase middle" evidence="7">
    <location>
        <begin position="124"/>
        <end position="219"/>
    </location>
</feature>
<dbReference type="InterPro" id="IPR006089">
    <property type="entry name" value="Acyl-CoA_DH_CS"/>
</dbReference>
<comment type="caution">
    <text evidence="9">The sequence shown here is derived from an EMBL/GenBank/DDBJ whole genome shotgun (WGS) entry which is preliminary data.</text>
</comment>
<evidence type="ECO:0000256" key="5">
    <source>
        <dbReference type="ARBA" id="ARBA00023002"/>
    </source>
</evidence>
<keyword evidence="5" id="KW-0560">Oxidoreductase</keyword>
<organism evidence="9 10">
    <name type="scientific">Caballeronia sordidicola</name>
    <name type="common">Burkholderia sordidicola</name>
    <dbReference type="NCBI Taxonomy" id="196367"/>
    <lineage>
        <taxon>Bacteria</taxon>
        <taxon>Pseudomonadati</taxon>
        <taxon>Pseudomonadota</taxon>
        <taxon>Betaproteobacteria</taxon>
        <taxon>Burkholderiales</taxon>
        <taxon>Burkholderiaceae</taxon>
        <taxon>Caballeronia</taxon>
    </lineage>
</organism>
<dbReference type="Pfam" id="PF00441">
    <property type="entry name" value="Acyl-CoA_dh_1"/>
    <property type="match status" value="1"/>
</dbReference>
<dbReference type="OrthoDB" id="7807987at2"/>
<dbReference type="PANTHER" id="PTHR43884">
    <property type="entry name" value="ACYL-COA DEHYDROGENASE"/>
    <property type="match status" value="1"/>
</dbReference>
<keyword evidence="3" id="KW-0285">Flavoprotein</keyword>
<proteinExistence type="inferred from homology"/>